<evidence type="ECO:0000313" key="4">
    <source>
        <dbReference type="Proteomes" id="UP000001542"/>
    </source>
</evidence>
<dbReference type="SMR" id="A2FAM4"/>
<dbReference type="OrthoDB" id="26525at2759"/>
<dbReference type="InterPro" id="IPR018247">
    <property type="entry name" value="EF_Hand_1_Ca_BS"/>
</dbReference>
<dbReference type="Gene3D" id="1.10.238.10">
    <property type="entry name" value="EF-hand"/>
    <property type="match status" value="2"/>
</dbReference>
<dbReference type="KEGG" id="tva:4755857"/>
<evidence type="ECO:0000313" key="3">
    <source>
        <dbReference type="EMBL" id="EAX98067.1"/>
    </source>
</evidence>
<evidence type="ECO:0000256" key="1">
    <source>
        <dbReference type="ARBA" id="ARBA00022837"/>
    </source>
</evidence>
<organism evidence="3 4">
    <name type="scientific">Trichomonas vaginalis (strain ATCC PRA-98 / G3)</name>
    <dbReference type="NCBI Taxonomy" id="412133"/>
    <lineage>
        <taxon>Eukaryota</taxon>
        <taxon>Metamonada</taxon>
        <taxon>Parabasalia</taxon>
        <taxon>Trichomonadida</taxon>
        <taxon>Trichomonadidae</taxon>
        <taxon>Trichomonas</taxon>
    </lineage>
</organism>
<sequence>MATPEKIQAAIDSGLKKADENGDGTVSKEEFIFVISSIDDSKSDLWITNLYRAFDDERNDKAKWEPIQNFLIQWKDHYKEIEEEKYPYEILKVFYQAMDKDRDGNVKLQELIDFHKGFNPNTNVYEEAKKMRKMDENMNGTIQFYEYCKYYGVEVKKSTDAHDGKGKSQCCLLI</sequence>
<dbReference type="GO" id="GO:0005509">
    <property type="term" value="F:calcium ion binding"/>
    <property type="evidence" value="ECO:0007669"/>
    <property type="project" value="InterPro"/>
</dbReference>
<dbReference type="InParanoid" id="A2FAM4"/>
<evidence type="ECO:0000259" key="2">
    <source>
        <dbReference type="PROSITE" id="PS50222"/>
    </source>
</evidence>
<name>A2FAM4_TRIV3</name>
<gene>
    <name evidence="3" type="ORF">TVAG_483240</name>
</gene>
<dbReference type="PROSITE" id="PS50222">
    <property type="entry name" value="EF_HAND_2"/>
    <property type="match status" value="2"/>
</dbReference>
<dbReference type="PROSITE" id="PS00018">
    <property type="entry name" value="EF_HAND_1"/>
    <property type="match status" value="2"/>
</dbReference>
<dbReference type="SUPFAM" id="SSF47473">
    <property type="entry name" value="EF-hand"/>
    <property type="match status" value="1"/>
</dbReference>
<protein>
    <submittedName>
        <fullName evidence="3">EF hand family protein</fullName>
    </submittedName>
</protein>
<dbReference type="RefSeq" id="XP_001310997.1">
    <property type="nucleotide sequence ID" value="XM_001310996.1"/>
</dbReference>
<feature type="domain" description="EF-hand" evidence="2">
    <location>
        <begin position="86"/>
        <end position="121"/>
    </location>
</feature>
<dbReference type="SMART" id="SM00054">
    <property type="entry name" value="EFh"/>
    <property type="match status" value="3"/>
</dbReference>
<dbReference type="VEuPathDB" id="TrichDB:TVAG_483240"/>
<reference evidence="3" key="1">
    <citation type="submission" date="2006-10" db="EMBL/GenBank/DDBJ databases">
        <authorList>
            <person name="Amadeo P."/>
            <person name="Zhao Q."/>
            <person name="Wortman J."/>
            <person name="Fraser-Liggett C."/>
            <person name="Carlton J."/>
        </authorList>
    </citation>
    <scope>NUCLEOTIDE SEQUENCE</scope>
    <source>
        <strain evidence="3">G3</strain>
    </source>
</reference>
<feature type="domain" description="EF-hand" evidence="2">
    <location>
        <begin position="6"/>
        <end position="41"/>
    </location>
</feature>
<dbReference type="VEuPathDB" id="TrichDB:TVAGG3_0187250"/>
<keyword evidence="1" id="KW-0106">Calcium</keyword>
<dbReference type="Proteomes" id="UP000001542">
    <property type="component" value="Unassembled WGS sequence"/>
</dbReference>
<proteinExistence type="predicted"/>
<accession>A2FAM4</accession>
<dbReference type="InterPro" id="IPR002048">
    <property type="entry name" value="EF_hand_dom"/>
</dbReference>
<keyword evidence="4" id="KW-1185">Reference proteome</keyword>
<dbReference type="EMBL" id="DS113690">
    <property type="protein sequence ID" value="EAX98067.1"/>
    <property type="molecule type" value="Genomic_DNA"/>
</dbReference>
<dbReference type="AlphaFoldDB" id="A2FAM4"/>
<dbReference type="InterPro" id="IPR011992">
    <property type="entry name" value="EF-hand-dom_pair"/>
</dbReference>
<dbReference type="Pfam" id="PF13202">
    <property type="entry name" value="EF-hand_5"/>
    <property type="match status" value="1"/>
</dbReference>
<reference evidence="3" key="2">
    <citation type="journal article" date="2007" name="Science">
        <title>Draft genome sequence of the sexually transmitted pathogen Trichomonas vaginalis.</title>
        <authorList>
            <person name="Carlton J.M."/>
            <person name="Hirt R.P."/>
            <person name="Silva J.C."/>
            <person name="Delcher A.L."/>
            <person name="Schatz M."/>
            <person name="Zhao Q."/>
            <person name="Wortman J.R."/>
            <person name="Bidwell S.L."/>
            <person name="Alsmark U.C.M."/>
            <person name="Besteiro S."/>
            <person name="Sicheritz-Ponten T."/>
            <person name="Noel C.J."/>
            <person name="Dacks J.B."/>
            <person name="Foster P.G."/>
            <person name="Simillion C."/>
            <person name="Van de Peer Y."/>
            <person name="Miranda-Saavedra D."/>
            <person name="Barton G.J."/>
            <person name="Westrop G.D."/>
            <person name="Mueller S."/>
            <person name="Dessi D."/>
            <person name="Fiori P.L."/>
            <person name="Ren Q."/>
            <person name="Paulsen I."/>
            <person name="Zhang H."/>
            <person name="Bastida-Corcuera F.D."/>
            <person name="Simoes-Barbosa A."/>
            <person name="Brown M.T."/>
            <person name="Hayes R.D."/>
            <person name="Mukherjee M."/>
            <person name="Okumura C.Y."/>
            <person name="Schneider R."/>
            <person name="Smith A.J."/>
            <person name="Vanacova S."/>
            <person name="Villalvazo M."/>
            <person name="Haas B.J."/>
            <person name="Pertea M."/>
            <person name="Feldblyum T.V."/>
            <person name="Utterback T.R."/>
            <person name="Shu C.L."/>
            <person name="Osoegawa K."/>
            <person name="de Jong P.J."/>
            <person name="Hrdy I."/>
            <person name="Horvathova L."/>
            <person name="Zubacova Z."/>
            <person name="Dolezal P."/>
            <person name="Malik S.B."/>
            <person name="Logsdon J.M. Jr."/>
            <person name="Henze K."/>
            <person name="Gupta A."/>
            <person name="Wang C.C."/>
            <person name="Dunne R.L."/>
            <person name="Upcroft J.A."/>
            <person name="Upcroft P."/>
            <person name="White O."/>
            <person name="Salzberg S.L."/>
            <person name="Tang P."/>
            <person name="Chiu C.-H."/>
            <person name="Lee Y.-S."/>
            <person name="Embley T.M."/>
            <person name="Coombs G.H."/>
            <person name="Mottram J.C."/>
            <person name="Tachezy J."/>
            <person name="Fraser-Liggett C.M."/>
            <person name="Johnson P.J."/>
        </authorList>
    </citation>
    <scope>NUCLEOTIDE SEQUENCE [LARGE SCALE GENOMIC DNA]</scope>
    <source>
        <strain evidence="3">G3</strain>
    </source>
</reference>